<evidence type="ECO:0000256" key="11">
    <source>
        <dbReference type="SAM" id="Phobius"/>
    </source>
</evidence>
<reference evidence="14" key="1">
    <citation type="journal article" date="2020" name="mSystems">
        <title>Genome- and Community-Level Interaction Insights into Carbon Utilization and Element Cycling Functions of Hydrothermarchaeota in Hydrothermal Sediment.</title>
        <authorList>
            <person name="Zhou Z."/>
            <person name="Liu Y."/>
            <person name="Xu W."/>
            <person name="Pan J."/>
            <person name="Luo Z.H."/>
            <person name="Li M."/>
        </authorList>
    </citation>
    <scope>NUCLEOTIDE SEQUENCE [LARGE SCALE GENOMIC DNA]</scope>
    <source>
        <strain evidence="14">HyVt-489</strain>
    </source>
</reference>
<dbReference type="InterPro" id="IPR049031">
    <property type="entry name" value="T2SSK_SAM-like_1st"/>
</dbReference>
<proteinExistence type="inferred from homology"/>
<keyword evidence="9 10" id="KW-0472">Membrane</keyword>
<feature type="domain" description="T2SS protein K first SAM-like" evidence="13">
    <location>
        <begin position="116"/>
        <end position="218"/>
    </location>
</feature>
<evidence type="ECO:0000256" key="3">
    <source>
        <dbReference type="ARBA" id="ARBA00022448"/>
    </source>
</evidence>
<evidence type="ECO:0000256" key="6">
    <source>
        <dbReference type="ARBA" id="ARBA00022692"/>
    </source>
</evidence>
<dbReference type="PANTHER" id="PTHR38831">
    <property type="entry name" value="TYPE II SECRETION SYSTEM PROTEIN K"/>
    <property type="match status" value="1"/>
</dbReference>
<dbReference type="GO" id="GO:0005886">
    <property type="term" value="C:plasma membrane"/>
    <property type="evidence" value="ECO:0007669"/>
    <property type="project" value="UniProtKB-SubCell"/>
</dbReference>
<sequence length="332" mass="37563">MNNSRHHAQERDIQERDTQERGAVLLTTLLLMSVMAVITLAIMDDIRFSIIRTGNVQAVEQLDWHYRGGELFAQDWLDGMTVDNQKQFDQLMISDQPVTLPFEEGEMLIKAHDGRNCFNVNQLARQKSPARVRGNFARLLTLLEFDPFQAESIAAAVQDWVDADNIPVQGGAEGLVYGNRKPAHSAANTLMIDISELRAVEGIDEEAYQRLKPFVCARRNTRFNRINLNTLRVEEAPLLALVLRGDESLSRAQKIIADRPQGGFGSVDEVWERKEIRELDLKGAGKNRVNVETDLVELDISLRYGEQVRTGRVVYRLKNGEGAQLVSRRPLD</sequence>
<comment type="subcellular location">
    <subcellularLocation>
        <location evidence="1 10">Cell inner membrane</location>
    </subcellularLocation>
</comment>
<evidence type="ECO:0000259" key="12">
    <source>
        <dbReference type="Pfam" id="PF03934"/>
    </source>
</evidence>
<dbReference type="SUPFAM" id="SSF158544">
    <property type="entry name" value="GspK insert domain-like"/>
    <property type="match status" value="2"/>
</dbReference>
<dbReference type="Gene3D" id="3.30.1300.30">
    <property type="entry name" value="GSPII I/J protein-like"/>
    <property type="match status" value="1"/>
</dbReference>
<dbReference type="GO" id="GO:0009306">
    <property type="term" value="P:protein secretion"/>
    <property type="evidence" value="ECO:0007669"/>
    <property type="project" value="InterPro"/>
</dbReference>
<comment type="similarity">
    <text evidence="2 10">Belongs to the GSP K family.</text>
</comment>
<organism evidence="14">
    <name type="scientific">Hellea balneolensis</name>
    <dbReference type="NCBI Taxonomy" id="287478"/>
    <lineage>
        <taxon>Bacteria</taxon>
        <taxon>Pseudomonadati</taxon>
        <taxon>Pseudomonadota</taxon>
        <taxon>Alphaproteobacteria</taxon>
        <taxon>Maricaulales</taxon>
        <taxon>Robiginitomaculaceae</taxon>
        <taxon>Hellea</taxon>
    </lineage>
</organism>
<dbReference type="PIRSF" id="PIRSF002786">
    <property type="entry name" value="XcpX"/>
    <property type="match status" value="1"/>
</dbReference>
<keyword evidence="6 11" id="KW-0812">Transmembrane</keyword>
<evidence type="ECO:0000256" key="5">
    <source>
        <dbReference type="ARBA" id="ARBA00022519"/>
    </source>
</evidence>
<evidence type="ECO:0000256" key="4">
    <source>
        <dbReference type="ARBA" id="ARBA00022475"/>
    </source>
</evidence>
<dbReference type="NCBIfam" id="NF037980">
    <property type="entry name" value="T2SS_GspK"/>
    <property type="match status" value="1"/>
</dbReference>
<keyword evidence="8 11" id="KW-1133">Transmembrane helix</keyword>
<dbReference type="Pfam" id="PF21687">
    <property type="entry name" value="T2SSK_1st"/>
    <property type="match status" value="1"/>
</dbReference>
<evidence type="ECO:0000256" key="2">
    <source>
        <dbReference type="ARBA" id="ARBA00007246"/>
    </source>
</evidence>
<dbReference type="InterPro" id="IPR049179">
    <property type="entry name" value="T2SSK_SAM-like_2nd"/>
</dbReference>
<dbReference type="PANTHER" id="PTHR38831:SF1">
    <property type="entry name" value="TYPE II SECRETION SYSTEM PROTEIN K-RELATED"/>
    <property type="match status" value="1"/>
</dbReference>
<dbReference type="InterPro" id="IPR038072">
    <property type="entry name" value="GspK_central_sf"/>
</dbReference>
<feature type="transmembrane region" description="Helical" evidence="11">
    <location>
        <begin position="21"/>
        <end position="43"/>
    </location>
</feature>
<protein>
    <recommendedName>
        <fullName evidence="10">Type II secretion system protein K</fullName>
    </recommendedName>
</protein>
<evidence type="ECO:0000256" key="9">
    <source>
        <dbReference type="ARBA" id="ARBA00023136"/>
    </source>
</evidence>
<gene>
    <name evidence="14" type="ORF">ENJ46_01105</name>
</gene>
<evidence type="ECO:0000256" key="8">
    <source>
        <dbReference type="ARBA" id="ARBA00022989"/>
    </source>
</evidence>
<dbReference type="EMBL" id="DRMN01000076">
    <property type="protein sequence ID" value="HFB54495.1"/>
    <property type="molecule type" value="Genomic_DNA"/>
</dbReference>
<evidence type="ECO:0000313" key="14">
    <source>
        <dbReference type="EMBL" id="HFB54495.1"/>
    </source>
</evidence>
<name>A0A7C3GCM5_9PROT</name>
<dbReference type="AlphaFoldDB" id="A0A7C3GCM5"/>
<keyword evidence="3 10" id="KW-0813">Transport</keyword>
<dbReference type="Proteomes" id="UP000886042">
    <property type="component" value="Unassembled WGS sequence"/>
</dbReference>
<evidence type="ECO:0000256" key="7">
    <source>
        <dbReference type="ARBA" id="ARBA00022927"/>
    </source>
</evidence>
<feature type="domain" description="T2SS protein K second SAM-like" evidence="12">
    <location>
        <begin position="226"/>
        <end position="290"/>
    </location>
</feature>
<accession>A0A7C3GCM5</accession>
<dbReference type="Pfam" id="PF03934">
    <property type="entry name" value="T2SSK"/>
    <property type="match status" value="1"/>
</dbReference>
<evidence type="ECO:0000256" key="1">
    <source>
        <dbReference type="ARBA" id="ARBA00004533"/>
    </source>
</evidence>
<evidence type="ECO:0000256" key="10">
    <source>
        <dbReference type="PIRNR" id="PIRNR002786"/>
    </source>
</evidence>
<evidence type="ECO:0000259" key="13">
    <source>
        <dbReference type="Pfam" id="PF21687"/>
    </source>
</evidence>
<keyword evidence="5 10" id="KW-0997">Cell inner membrane</keyword>
<dbReference type="Gene3D" id="1.10.40.60">
    <property type="entry name" value="EpsJ-like"/>
    <property type="match status" value="2"/>
</dbReference>
<keyword evidence="4 10" id="KW-1003">Cell membrane</keyword>
<dbReference type="InterPro" id="IPR005628">
    <property type="entry name" value="GspK"/>
</dbReference>
<keyword evidence="7" id="KW-0653">Protein transport</keyword>
<comment type="caution">
    <text evidence="14">The sequence shown here is derived from an EMBL/GenBank/DDBJ whole genome shotgun (WGS) entry which is preliminary data.</text>
</comment>